<dbReference type="OrthoDB" id="376388at2759"/>
<feature type="compositionally biased region" description="Basic and acidic residues" evidence="1">
    <location>
        <begin position="145"/>
        <end position="163"/>
    </location>
</feature>
<dbReference type="AlphaFoldDB" id="A0A1J1HBB5"/>
<evidence type="ECO:0000313" key="3">
    <source>
        <dbReference type="Proteomes" id="UP000220158"/>
    </source>
</evidence>
<accession>A0A1J1HBB5</accession>
<keyword evidence="3" id="KW-1185">Reference proteome</keyword>
<dbReference type="RefSeq" id="XP_028534886.1">
    <property type="nucleotide sequence ID" value="XM_028679143.1"/>
</dbReference>
<evidence type="ECO:0000256" key="1">
    <source>
        <dbReference type="SAM" id="MobiDB-lite"/>
    </source>
</evidence>
<dbReference type="GeneID" id="39738525"/>
<evidence type="ECO:0000313" key="2">
    <source>
        <dbReference type="EMBL" id="CRH02365.1"/>
    </source>
</evidence>
<name>A0A1J1HBB5_PLARL</name>
<sequence>MIGSDNNDEYVLKICKENANKDILDKSNANSCTCQNNEVIENFLEKEKLNYKNLFYHNNNSSYQSFNDKNFNQEKFKICFKRVKQDKKYSDNEFIEKPKNRIINKNGRNAKENIHFKKKENEDKKKLEEIKEKKKDIKEEEEEKKEEKKKVKKEEEEEKEEQKKDLKKEEEVVKITECNKFEKNEQMNINEMKENKQIQGKQEYNNEQIKNKFSVFHIGINKIEAIKALYRDCKNNFNKSFKEKINKLNSLIYFCNDNNFENHFSVDYINDTDKINSIKKERLSRLFLYIEDINKLKQAFKVKQHNNLEIEDNEKKEYFYDANEDIEDFFIFDDSFSCLNNEVESIFTESENTAFLKEDKGNDNFIEEGKDKSDEENNMLNIFTRFSLKNYYCFDINKNLCSIYAFTPMIIKKFAEKINSYNIIKSDKILNNTEEDNINFSLDCKNSDKFNYYSHYALDNSHNLDTYIQFHCDKWQENIYDIVEVNSIEFDFNCLKCNIM</sequence>
<reference evidence="2 3" key="1">
    <citation type="submission" date="2015-04" db="EMBL/GenBank/DDBJ databases">
        <authorList>
            <consortium name="Pathogen Informatics"/>
        </authorList>
    </citation>
    <scope>NUCLEOTIDE SEQUENCE [LARGE SCALE GENOMIC DNA]</scope>
    <source>
        <strain evidence="2 3">SGS1</strain>
    </source>
</reference>
<gene>
    <name evidence="2" type="ORF">PRELSG_1409500</name>
</gene>
<proteinExistence type="predicted"/>
<organism evidence="2 3">
    <name type="scientific">Plasmodium relictum</name>
    <dbReference type="NCBI Taxonomy" id="85471"/>
    <lineage>
        <taxon>Eukaryota</taxon>
        <taxon>Sar</taxon>
        <taxon>Alveolata</taxon>
        <taxon>Apicomplexa</taxon>
        <taxon>Aconoidasida</taxon>
        <taxon>Haemosporida</taxon>
        <taxon>Plasmodiidae</taxon>
        <taxon>Plasmodium</taxon>
        <taxon>Plasmodium (Haemamoeba)</taxon>
    </lineage>
</organism>
<protein>
    <submittedName>
        <fullName evidence="2">Uncharacterized protein</fullName>
    </submittedName>
</protein>
<dbReference type="KEGG" id="prel:PRELSG_1409500"/>
<feature type="region of interest" description="Disordered" evidence="1">
    <location>
        <begin position="135"/>
        <end position="163"/>
    </location>
</feature>
<dbReference type="VEuPathDB" id="PlasmoDB:PRELSG_1409500"/>
<dbReference type="Proteomes" id="UP000220158">
    <property type="component" value="Chromosome 14"/>
</dbReference>
<dbReference type="EMBL" id="LN835309">
    <property type="protein sequence ID" value="CRH02365.1"/>
    <property type="molecule type" value="Genomic_DNA"/>
</dbReference>